<feature type="domain" description="CHASE3" evidence="3">
    <location>
        <begin position="52"/>
        <end position="164"/>
    </location>
</feature>
<evidence type="ECO:0000313" key="5">
    <source>
        <dbReference type="Proteomes" id="UP001197247"/>
    </source>
</evidence>
<evidence type="ECO:0000313" key="4">
    <source>
        <dbReference type="EMBL" id="MBT0769906.1"/>
    </source>
</evidence>
<keyword evidence="2" id="KW-0812">Transmembrane</keyword>
<protein>
    <submittedName>
        <fullName evidence="4">CHASE3 domain-containing protein</fullName>
    </submittedName>
</protein>
<dbReference type="RefSeq" id="WP_214156207.1">
    <property type="nucleotide sequence ID" value="NZ_JAHBAY010000005.1"/>
</dbReference>
<dbReference type="Proteomes" id="UP001197247">
    <property type="component" value="Unassembled WGS sequence"/>
</dbReference>
<dbReference type="Pfam" id="PF05227">
    <property type="entry name" value="CHASE3"/>
    <property type="match status" value="1"/>
</dbReference>
<name>A0ABS5TFN9_9ACTN</name>
<keyword evidence="1" id="KW-0175">Coiled coil</keyword>
<evidence type="ECO:0000256" key="2">
    <source>
        <dbReference type="SAM" id="Phobius"/>
    </source>
</evidence>
<feature type="coiled-coil region" evidence="1">
    <location>
        <begin position="93"/>
        <end position="120"/>
    </location>
</feature>
<dbReference type="EMBL" id="JAHBAY010000005">
    <property type="protein sequence ID" value="MBT0769906.1"/>
    <property type="molecule type" value="Genomic_DNA"/>
</dbReference>
<keyword evidence="2" id="KW-1133">Transmembrane helix</keyword>
<proteinExistence type="predicted"/>
<gene>
    <name evidence="4" type="ORF">KIH74_13295</name>
</gene>
<accession>A0ABS5TFN9</accession>
<evidence type="ECO:0000259" key="3">
    <source>
        <dbReference type="Pfam" id="PF05227"/>
    </source>
</evidence>
<feature type="transmembrane region" description="Helical" evidence="2">
    <location>
        <begin position="21"/>
        <end position="41"/>
    </location>
</feature>
<evidence type="ECO:0000256" key="1">
    <source>
        <dbReference type="SAM" id="Coils"/>
    </source>
</evidence>
<dbReference type="CDD" id="cd19410">
    <property type="entry name" value="HK9-like_sensor"/>
    <property type="match status" value="1"/>
</dbReference>
<comment type="caution">
    <text evidence="4">The sequence shown here is derived from an EMBL/GenBank/DDBJ whole genome shotgun (WGS) entry which is preliminary data.</text>
</comment>
<dbReference type="InterPro" id="IPR007891">
    <property type="entry name" value="CHASE3"/>
</dbReference>
<keyword evidence="2" id="KW-0472">Membrane</keyword>
<organism evidence="4 5">
    <name type="scientific">Kineosporia corallincola</name>
    <dbReference type="NCBI Taxonomy" id="2835133"/>
    <lineage>
        <taxon>Bacteria</taxon>
        <taxon>Bacillati</taxon>
        <taxon>Actinomycetota</taxon>
        <taxon>Actinomycetes</taxon>
        <taxon>Kineosporiales</taxon>
        <taxon>Kineosporiaceae</taxon>
        <taxon>Kineosporia</taxon>
    </lineage>
</organism>
<sequence length="168" mass="18280">MTSGITTGSGVQRLLSTVGRNLVATFAVIALLVGLVFAMLFNTVGTLSNNGDQVEHTYQVLMVIASVRSSLTSAETGQRGFLITGQDDYLAPYTQAQSDLESQQEELRELTSDNARQQKRLDTLAPLITAKLSEMQNTIDLRREQSFRAARDVVLTNQGKTVMATSPP</sequence>
<reference evidence="4 5" key="1">
    <citation type="submission" date="2021-05" db="EMBL/GenBank/DDBJ databases">
        <title>Kineosporia and Streptomyces sp. nov. two new marine actinobacteria isolated from Coral.</title>
        <authorList>
            <person name="Buangrab K."/>
            <person name="Sutthacheep M."/>
            <person name="Yeemin T."/>
            <person name="Harunari E."/>
            <person name="Igarashi Y."/>
            <person name="Kanchanasin P."/>
            <person name="Tanasupawat S."/>
            <person name="Phongsopitanun W."/>
        </authorList>
    </citation>
    <scope>NUCLEOTIDE SEQUENCE [LARGE SCALE GENOMIC DNA]</scope>
    <source>
        <strain evidence="4 5">J2-2</strain>
    </source>
</reference>
<keyword evidence="5" id="KW-1185">Reference proteome</keyword>